<dbReference type="EnsemblMetazoa" id="GBRI040541-RA">
    <property type="protein sequence ID" value="GBRI040541-PA"/>
    <property type="gene ID" value="GBRI040541"/>
</dbReference>
<dbReference type="InterPro" id="IPR010978">
    <property type="entry name" value="tRNA-bd_arm"/>
</dbReference>
<keyword evidence="3" id="KW-1185">Reference proteome</keyword>
<dbReference type="Gene3D" id="1.10.287.40">
    <property type="entry name" value="Serine-tRNA synthetase, tRNA binding domain"/>
    <property type="match status" value="1"/>
</dbReference>
<dbReference type="InterPro" id="IPR002317">
    <property type="entry name" value="Ser-tRNA-ligase_type_1"/>
</dbReference>
<dbReference type="Gene3D" id="3.30.930.10">
    <property type="entry name" value="Bira Bifunctional Protein, Domain 2"/>
    <property type="match status" value="1"/>
</dbReference>
<evidence type="ECO:0000256" key="1">
    <source>
        <dbReference type="SAM" id="Coils"/>
    </source>
</evidence>
<sequence>MNVAELVQIVIKMNRTTNFINDVIRTPNKSLFRFYASKFQSRHVSALYMTGDKAKETYAALSPFMSFESTFEQNHELERSIRYRHMESNLNTIMRMYTNYKEFNEKIKQVEEEREAIAKQLRQLNKQENNDEIIINNLKEKGKFLRNNLKRLKENFYPIEDEFIHMFLDLPNALHSHCPLGEHERLLYQYKEPLTHGKCHLRHENFVKFVNNMRYYLLDEAAEFDIYCTQAFTQYILQNGHFNQTSNPDFVRFVLLEANATPIHYYHKVVEDRSQDQLNTAFLTGGGSFESFLGSVTKLCIYPSVLPLKWVSCGRLYEKVLPDIKGEIQNLFTATQSNAVQAFAAASTAQEAEEQMDLILNFCNFNIHFRVIYVPAFRLTSSESLRAQIEVYSPHQKCYICVGRVSNYKDFVSKRILFTMRQKKGYNFLHLVGGPVLYTTRLIAALLDSLISFLQHFEFALGQSLRIYSRVGVTNESWSCLFISLCCARLQFAIIVIVYSSIFGIGGNRVSSRTPHGSTHTDPHVDWQHLCTSGQS</sequence>
<reference evidence="3" key="1">
    <citation type="submission" date="2014-03" db="EMBL/GenBank/DDBJ databases">
        <authorList>
            <person name="Aksoy S."/>
            <person name="Warren W."/>
            <person name="Wilson R.K."/>
        </authorList>
    </citation>
    <scope>NUCLEOTIDE SEQUENCE [LARGE SCALE GENOMIC DNA]</scope>
    <source>
        <strain evidence="3">IAEA</strain>
    </source>
</reference>
<dbReference type="SUPFAM" id="SSF46589">
    <property type="entry name" value="tRNA-binding arm"/>
    <property type="match status" value="1"/>
</dbReference>
<dbReference type="STRING" id="37001.A0A1A9X1A3"/>
<dbReference type="VEuPathDB" id="VectorBase:GBRI040541"/>
<protein>
    <recommendedName>
        <fullName evidence="4">Serine-tRNA synthetase type1 N-terminal domain-containing protein</fullName>
    </recommendedName>
</protein>
<reference evidence="2" key="2">
    <citation type="submission" date="2020-05" db="UniProtKB">
        <authorList>
            <consortium name="EnsemblMetazoa"/>
        </authorList>
    </citation>
    <scope>IDENTIFICATION</scope>
    <source>
        <strain evidence="2">IAEA</strain>
    </source>
</reference>
<dbReference type="AlphaFoldDB" id="A0A1A9X1A3"/>
<feature type="coiled-coil region" evidence="1">
    <location>
        <begin position="93"/>
        <end position="155"/>
    </location>
</feature>
<organism evidence="2 3">
    <name type="scientific">Glossina brevipalpis</name>
    <dbReference type="NCBI Taxonomy" id="37001"/>
    <lineage>
        <taxon>Eukaryota</taxon>
        <taxon>Metazoa</taxon>
        <taxon>Ecdysozoa</taxon>
        <taxon>Arthropoda</taxon>
        <taxon>Hexapoda</taxon>
        <taxon>Insecta</taxon>
        <taxon>Pterygota</taxon>
        <taxon>Neoptera</taxon>
        <taxon>Endopterygota</taxon>
        <taxon>Diptera</taxon>
        <taxon>Brachycera</taxon>
        <taxon>Muscomorpha</taxon>
        <taxon>Hippoboscoidea</taxon>
        <taxon>Glossinidae</taxon>
        <taxon>Glossina</taxon>
    </lineage>
</organism>
<dbReference type="GO" id="GO:0005524">
    <property type="term" value="F:ATP binding"/>
    <property type="evidence" value="ECO:0007669"/>
    <property type="project" value="InterPro"/>
</dbReference>
<dbReference type="PANTHER" id="PTHR11778">
    <property type="entry name" value="SERYL-TRNA SYNTHETASE"/>
    <property type="match status" value="1"/>
</dbReference>
<name>A0A1A9X1A3_9MUSC</name>
<dbReference type="InterPro" id="IPR045864">
    <property type="entry name" value="aa-tRNA-synth_II/BPL/LPL"/>
</dbReference>
<dbReference type="SUPFAM" id="SSF55681">
    <property type="entry name" value="Class II aaRS and biotin synthetases"/>
    <property type="match status" value="1"/>
</dbReference>
<keyword evidence="1" id="KW-0175">Coiled coil</keyword>
<evidence type="ECO:0000313" key="2">
    <source>
        <dbReference type="EnsemblMetazoa" id="GBRI040541-PA"/>
    </source>
</evidence>
<evidence type="ECO:0000313" key="3">
    <source>
        <dbReference type="Proteomes" id="UP000091820"/>
    </source>
</evidence>
<dbReference type="InterPro" id="IPR042103">
    <property type="entry name" value="SerRS_1_N_sf"/>
</dbReference>
<dbReference type="GO" id="GO:0006434">
    <property type="term" value="P:seryl-tRNA aminoacylation"/>
    <property type="evidence" value="ECO:0007669"/>
    <property type="project" value="InterPro"/>
</dbReference>
<accession>A0A1A9X1A3</accession>
<dbReference type="Proteomes" id="UP000091820">
    <property type="component" value="Unassembled WGS sequence"/>
</dbReference>
<dbReference type="GO" id="GO:0004828">
    <property type="term" value="F:serine-tRNA ligase activity"/>
    <property type="evidence" value="ECO:0007669"/>
    <property type="project" value="InterPro"/>
</dbReference>
<proteinExistence type="predicted"/>
<evidence type="ECO:0008006" key="4">
    <source>
        <dbReference type="Google" id="ProtNLM"/>
    </source>
</evidence>